<dbReference type="InterPro" id="IPR050639">
    <property type="entry name" value="SSR_resolvase"/>
</dbReference>
<sequence length="230" mass="25311">MKQYVIYKRVSTEDQGKSGHGLDAQQRDIDIFLEQFSEVPFEVAGEFQDVQSGSDNDRPELAKALALVRKTGAELLVAKLDRLSRKVAFIATLMDDKKVKLRVAQMPQADKFQLHIYAALAEQEREFISARTKAALAAAKITHAAKRKVDPTYSKQIGGLRDKTMKRNAAIQQKADAEAAKVMKIVGPLRAADQTLSAIAETLTSMGVHTSRGGAWTATQVSRMIARGQK</sequence>
<dbReference type="EMBL" id="RIBW01000019">
    <property type="protein sequence ID" value="RUL96778.1"/>
    <property type="molecule type" value="Genomic_DNA"/>
</dbReference>
<name>A0A3S0PYT5_9HYPH</name>
<dbReference type="GO" id="GO:0000150">
    <property type="term" value="F:DNA strand exchange activity"/>
    <property type="evidence" value="ECO:0007669"/>
    <property type="project" value="InterPro"/>
</dbReference>
<keyword evidence="2" id="KW-0233">DNA recombination</keyword>
<dbReference type="GO" id="GO:0003677">
    <property type="term" value="F:DNA binding"/>
    <property type="evidence" value="ECO:0007669"/>
    <property type="project" value="UniProtKB-KW"/>
</dbReference>
<dbReference type="InterPro" id="IPR006119">
    <property type="entry name" value="Resolv_N"/>
</dbReference>
<protein>
    <submittedName>
        <fullName evidence="4">Recombinase family protein</fullName>
    </submittedName>
</protein>
<reference evidence="4 5" key="1">
    <citation type="journal article" date="2015" name="Int. J. Syst. Evol. Microbiol.">
        <title>Rhizobium anhuiense sp. nov., isolated from effective nodules of Vicia faba and Pisum sativum.</title>
        <authorList>
            <person name="Zhang Y.J."/>
            <person name="Zheng W.T."/>
            <person name="Everall I."/>
            <person name="Young J.P."/>
            <person name="Zhang X.X."/>
            <person name="Tian C.F."/>
            <person name="Sui X.H."/>
            <person name="Wang E.T."/>
            <person name="Chen W.X."/>
        </authorList>
    </citation>
    <scope>NUCLEOTIDE SEQUENCE [LARGE SCALE GENOMIC DNA]</scope>
    <source>
        <strain evidence="4 5">CCBAU 23252</strain>
    </source>
</reference>
<evidence type="ECO:0000256" key="2">
    <source>
        <dbReference type="ARBA" id="ARBA00023172"/>
    </source>
</evidence>
<evidence type="ECO:0000313" key="4">
    <source>
        <dbReference type="EMBL" id="RUL96778.1"/>
    </source>
</evidence>
<gene>
    <name evidence="4" type="ORF">EEQ99_29060</name>
</gene>
<proteinExistence type="predicted"/>
<dbReference type="PROSITE" id="PS51736">
    <property type="entry name" value="RECOMBINASES_3"/>
    <property type="match status" value="1"/>
</dbReference>
<dbReference type="Pfam" id="PF00239">
    <property type="entry name" value="Resolvase"/>
    <property type="match status" value="1"/>
</dbReference>
<dbReference type="SUPFAM" id="SSF53041">
    <property type="entry name" value="Resolvase-like"/>
    <property type="match status" value="1"/>
</dbReference>
<dbReference type="PANTHER" id="PTHR30461:SF2">
    <property type="entry name" value="SERINE RECOMBINASE PINE-RELATED"/>
    <property type="match status" value="1"/>
</dbReference>
<dbReference type="Proteomes" id="UP000273611">
    <property type="component" value="Unassembled WGS sequence"/>
</dbReference>
<dbReference type="RefSeq" id="WP_127431534.1">
    <property type="nucleotide sequence ID" value="NZ_BMFI01000020.1"/>
</dbReference>
<organism evidence="4 5">
    <name type="scientific">Rhizobium anhuiense</name>
    <dbReference type="NCBI Taxonomy" id="1184720"/>
    <lineage>
        <taxon>Bacteria</taxon>
        <taxon>Pseudomonadati</taxon>
        <taxon>Pseudomonadota</taxon>
        <taxon>Alphaproteobacteria</taxon>
        <taxon>Hyphomicrobiales</taxon>
        <taxon>Rhizobiaceae</taxon>
        <taxon>Rhizobium/Agrobacterium group</taxon>
        <taxon>Rhizobium</taxon>
    </lineage>
</organism>
<accession>A0A3S0PYT5</accession>
<dbReference type="AlphaFoldDB" id="A0A3S0PYT5"/>
<dbReference type="CDD" id="cd03768">
    <property type="entry name" value="SR_ResInv"/>
    <property type="match status" value="1"/>
</dbReference>
<comment type="caution">
    <text evidence="4">The sequence shown here is derived from an EMBL/GenBank/DDBJ whole genome shotgun (WGS) entry which is preliminary data.</text>
</comment>
<dbReference type="Gene3D" id="3.40.50.1390">
    <property type="entry name" value="Resolvase, N-terminal catalytic domain"/>
    <property type="match status" value="1"/>
</dbReference>
<feature type="domain" description="Resolvase/invertase-type recombinase catalytic" evidence="3">
    <location>
        <begin position="3"/>
        <end position="143"/>
    </location>
</feature>
<evidence type="ECO:0000313" key="5">
    <source>
        <dbReference type="Proteomes" id="UP000273611"/>
    </source>
</evidence>
<evidence type="ECO:0000259" key="3">
    <source>
        <dbReference type="PROSITE" id="PS51736"/>
    </source>
</evidence>
<keyword evidence="1" id="KW-0238">DNA-binding</keyword>
<dbReference type="SMART" id="SM00857">
    <property type="entry name" value="Resolvase"/>
    <property type="match status" value="1"/>
</dbReference>
<dbReference type="InterPro" id="IPR036162">
    <property type="entry name" value="Resolvase-like_N_sf"/>
</dbReference>
<evidence type="ECO:0000256" key="1">
    <source>
        <dbReference type="ARBA" id="ARBA00023125"/>
    </source>
</evidence>
<dbReference type="PANTHER" id="PTHR30461">
    <property type="entry name" value="DNA-INVERTASE FROM LAMBDOID PROPHAGE"/>
    <property type="match status" value="1"/>
</dbReference>